<dbReference type="Proteomes" id="UP000037510">
    <property type="component" value="Unassembled WGS sequence"/>
</dbReference>
<accession>A0A0L7L2V9</accession>
<evidence type="ECO:0000313" key="3">
    <source>
        <dbReference type="Proteomes" id="UP000037510"/>
    </source>
</evidence>
<reference evidence="2 3" key="1">
    <citation type="journal article" date="2015" name="Genome Biol. Evol.">
        <title>The genome of winter moth (Operophtera brumata) provides a genomic perspective on sexual dimorphism and phenology.</title>
        <authorList>
            <person name="Derks M.F."/>
            <person name="Smit S."/>
            <person name="Salis L."/>
            <person name="Schijlen E."/>
            <person name="Bossers A."/>
            <person name="Mateman C."/>
            <person name="Pijl A.S."/>
            <person name="de Ridder D."/>
            <person name="Groenen M.A."/>
            <person name="Visser M.E."/>
            <person name="Megens H.J."/>
        </authorList>
    </citation>
    <scope>NUCLEOTIDE SEQUENCE [LARGE SCALE GENOMIC DNA]</scope>
    <source>
        <strain evidence="2">WM2013NL</strain>
        <tissue evidence="2">Head and thorax</tissue>
    </source>
</reference>
<sequence length="72" mass="8384">MVGLTYLFGWFVVLNLYDVNKAVAEENPVTFTFKEYQYKDSPKNEMTFREFETACEQSSACSHITGLQRTRC</sequence>
<evidence type="ECO:0000256" key="1">
    <source>
        <dbReference type="SAM" id="SignalP"/>
    </source>
</evidence>
<feature type="chain" id="PRO_5005572974" evidence="1">
    <location>
        <begin position="25"/>
        <end position="72"/>
    </location>
</feature>
<proteinExistence type="predicted"/>
<comment type="caution">
    <text evidence="2">The sequence shown here is derived from an EMBL/GenBank/DDBJ whole genome shotgun (WGS) entry which is preliminary data.</text>
</comment>
<organism evidence="2 3">
    <name type="scientific">Operophtera brumata</name>
    <name type="common">Winter moth</name>
    <name type="synonym">Phalaena brumata</name>
    <dbReference type="NCBI Taxonomy" id="104452"/>
    <lineage>
        <taxon>Eukaryota</taxon>
        <taxon>Metazoa</taxon>
        <taxon>Ecdysozoa</taxon>
        <taxon>Arthropoda</taxon>
        <taxon>Hexapoda</taxon>
        <taxon>Insecta</taxon>
        <taxon>Pterygota</taxon>
        <taxon>Neoptera</taxon>
        <taxon>Endopterygota</taxon>
        <taxon>Lepidoptera</taxon>
        <taxon>Glossata</taxon>
        <taxon>Ditrysia</taxon>
        <taxon>Geometroidea</taxon>
        <taxon>Geometridae</taxon>
        <taxon>Larentiinae</taxon>
        <taxon>Operophtera</taxon>
    </lineage>
</organism>
<dbReference type="EMBL" id="JTDY01003269">
    <property type="protein sequence ID" value="KOB69838.1"/>
    <property type="molecule type" value="Genomic_DNA"/>
</dbReference>
<dbReference type="AlphaFoldDB" id="A0A0L7L2V9"/>
<evidence type="ECO:0000313" key="2">
    <source>
        <dbReference type="EMBL" id="KOB69838.1"/>
    </source>
</evidence>
<name>A0A0L7L2V9_OPEBR</name>
<feature type="non-terminal residue" evidence="2">
    <location>
        <position position="72"/>
    </location>
</feature>
<gene>
    <name evidence="2" type="ORF">OBRU01_08657</name>
</gene>
<keyword evidence="3" id="KW-1185">Reference proteome</keyword>
<keyword evidence="1" id="KW-0732">Signal</keyword>
<protein>
    <submittedName>
        <fullName evidence="2">Uncharacterized protein</fullName>
    </submittedName>
</protein>
<feature type="signal peptide" evidence="1">
    <location>
        <begin position="1"/>
        <end position="24"/>
    </location>
</feature>